<dbReference type="InterPro" id="IPR012337">
    <property type="entry name" value="RNaseH-like_sf"/>
</dbReference>
<comment type="caution">
    <text evidence="9">The sequence shown here is derived from an EMBL/GenBank/DDBJ whole genome shotgun (WGS) entry which is preliminary data.</text>
</comment>
<evidence type="ECO:0000313" key="10">
    <source>
        <dbReference type="Proteomes" id="UP001151516"/>
    </source>
</evidence>
<dbReference type="GO" id="GO:0043137">
    <property type="term" value="P:DNA replication, removal of RNA primer"/>
    <property type="evidence" value="ECO:0007669"/>
    <property type="project" value="TreeGrafter"/>
</dbReference>
<evidence type="ECO:0000256" key="1">
    <source>
        <dbReference type="ARBA" id="ARBA00000077"/>
    </source>
</evidence>
<evidence type="ECO:0000256" key="2">
    <source>
        <dbReference type="ARBA" id="ARBA00005300"/>
    </source>
</evidence>
<dbReference type="GO" id="GO:0046872">
    <property type="term" value="F:metal ion binding"/>
    <property type="evidence" value="ECO:0007669"/>
    <property type="project" value="UniProtKB-KW"/>
</dbReference>
<reference evidence="9" key="1">
    <citation type="submission" date="2022-07" db="EMBL/GenBank/DDBJ databases">
        <title>Phylogenomic reconstructions and comparative analyses of Kickxellomycotina fungi.</title>
        <authorList>
            <person name="Reynolds N.K."/>
            <person name="Stajich J.E."/>
            <person name="Barry K."/>
            <person name="Grigoriev I.V."/>
            <person name="Crous P."/>
            <person name="Smith M.E."/>
        </authorList>
    </citation>
    <scope>NUCLEOTIDE SEQUENCE</scope>
    <source>
        <strain evidence="9">CBS 109367</strain>
    </source>
</reference>
<comment type="catalytic activity">
    <reaction evidence="1">
        <text>Endonucleolytic cleavage to 5'-phosphomonoester.</text>
        <dbReference type="EC" id="3.1.26.4"/>
    </reaction>
</comment>
<dbReference type="EC" id="3.1.26.4" evidence="3"/>
<evidence type="ECO:0000256" key="7">
    <source>
        <dbReference type="ARBA" id="ARBA00022801"/>
    </source>
</evidence>
<evidence type="ECO:0000256" key="4">
    <source>
        <dbReference type="ARBA" id="ARBA00022722"/>
    </source>
</evidence>
<dbReference type="InterPro" id="IPR050092">
    <property type="entry name" value="RNase_H"/>
</dbReference>
<dbReference type="PROSITE" id="PS50879">
    <property type="entry name" value="RNASE_H_1"/>
    <property type="match status" value="1"/>
</dbReference>
<dbReference type="Proteomes" id="UP001151516">
    <property type="component" value="Unassembled WGS sequence"/>
</dbReference>
<proteinExistence type="inferred from homology"/>
<keyword evidence="10" id="KW-1185">Reference proteome</keyword>
<dbReference type="OrthoDB" id="407198at2759"/>
<keyword evidence="6" id="KW-0255">Endonuclease</keyword>
<comment type="similarity">
    <text evidence="2">Belongs to the RNase H family.</text>
</comment>
<protein>
    <recommendedName>
        <fullName evidence="3">ribonuclease H</fullName>
        <ecNumber evidence="3">3.1.26.4</ecNumber>
    </recommendedName>
</protein>
<dbReference type="GO" id="GO:0003676">
    <property type="term" value="F:nucleic acid binding"/>
    <property type="evidence" value="ECO:0007669"/>
    <property type="project" value="InterPro"/>
</dbReference>
<dbReference type="Gene3D" id="3.30.420.10">
    <property type="entry name" value="Ribonuclease H-like superfamily/Ribonuclease H"/>
    <property type="match status" value="1"/>
</dbReference>
<feature type="domain" description="RNase H type-1" evidence="8">
    <location>
        <begin position="1"/>
        <end position="154"/>
    </location>
</feature>
<dbReference type="CDD" id="cd09280">
    <property type="entry name" value="RNase_HI_eukaryote_like"/>
    <property type="match status" value="1"/>
</dbReference>
<name>A0A9W8GKW7_9FUNG</name>
<dbReference type="AlphaFoldDB" id="A0A9W8GKW7"/>
<dbReference type="GO" id="GO:0004523">
    <property type="term" value="F:RNA-DNA hybrid ribonuclease activity"/>
    <property type="evidence" value="ECO:0007669"/>
    <property type="project" value="UniProtKB-EC"/>
</dbReference>
<sequence length="157" mass="17036">MSMTVYTGGSCVYPGTPEANAGIGVFLGPGHKRNFSGRLPGKCQTSNRAEFGAIKRALLILSSPSMLPQTDGEPVFIMTRSKYAIGCVTIWLKKWARNGWLDARGRPVANKDLIVDIIILVLLCPYKVLFMHSPAIAADKSSVRAKELAAKAARNCR</sequence>
<evidence type="ECO:0000259" key="8">
    <source>
        <dbReference type="PROSITE" id="PS50879"/>
    </source>
</evidence>
<keyword evidence="5" id="KW-0479">Metal-binding</keyword>
<dbReference type="PANTHER" id="PTHR10642:SF26">
    <property type="entry name" value="RIBONUCLEASE H1"/>
    <property type="match status" value="1"/>
</dbReference>
<evidence type="ECO:0000313" key="9">
    <source>
        <dbReference type="EMBL" id="KAJ2688625.1"/>
    </source>
</evidence>
<evidence type="ECO:0000256" key="5">
    <source>
        <dbReference type="ARBA" id="ARBA00022723"/>
    </source>
</evidence>
<dbReference type="EMBL" id="JANBTX010000042">
    <property type="protein sequence ID" value="KAJ2688625.1"/>
    <property type="molecule type" value="Genomic_DNA"/>
</dbReference>
<evidence type="ECO:0000256" key="3">
    <source>
        <dbReference type="ARBA" id="ARBA00012180"/>
    </source>
</evidence>
<dbReference type="Pfam" id="PF00075">
    <property type="entry name" value="RNase_H"/>
    <property type="match status" value="1"/>
</dbReference>
<keyword evidence="4" id="KW-0540">Nuclease</keyword>
<dbReference type="InterPro" id="IPR002156">
    <property type="entry name" value="RNaseH_domain"/>
</dbReference>
<evidence type="ECO:0000256" key="6">
    <source>
        <dbReference type="ARBA" id="ARBA00022759"/>
    </source>
</evidence>
<dbReference type="PANTHER" id="PTHR10642">
    <property type="entry name" value="RIBONUCLEASE H1"/>
    <property type="match status" value="1"/>
</dbReference>
<organism evidence="9 10">
    <name type="scientific">Coemansia spiralis</name>
    <dbReference type="NCBI Taxonomy" id="417178"/>
    <lineage>
        <taxon>Eukaryota</taxon>
        <taxon>Fungi</taxon>
        <taxon>Fungi incertae sedis</taxon>
        <taxon>Zoopagomycota</taxon>
        <taxon>Kickxellomycotina</taxon>
        <taxon>Kickxellomycetes</taxon>
        <taxon>Kickxellales</taxon>
        <taxon>Kickxellaceae</taxon>
        <taxon>Coemansia</taxon>
    </lineage>
</organism>
<gene>
    <name evidence="9" type="ORF">IWW39_002097</name>
</gene>
<dbReference type="SUPFAM" id="SSF53098">
    <property type="entry name" value="Ribonuclease H-like"/>
    <property type="match status" value="1"/>
</dbReference>
<keyword evidence="7" id="KW-0378">Hydrolase</keyword>
<accession>A0A9W8GKW7</accession>
<dbReference type="InterPro" id="IPR036397">
    <property type="entry name" value="RNaseH_sf"/>
</dbReference>